<dbReference type="PANTHER" id="PTHR46331">
    <property type="entry name" value="VALACYCLOVIR HYDROLASE"/>
    <property type="match status" value="1"/>
</dbReference>
<dbReference type="PANTHER" id="PTHR46331:SF2">
    <property type="entry name" value="VALACYCLOVIR HYDROLASE"/>
    <property type="match status" value="1"/>
</dbReference>
<organism evidence="2 3">
    <name type="scientific">Manduca sexta</name>
    <name type="common">Tobacco hawkmoth</name>
    <name type="synonym">Tobacco hornworm</name>
    <dbReference type="NCBI Taxonomy" id="7130"/>
    <lineage>
        <taxon>Eukaryota</taxon>
        <taxon>Metazoa</taxon>
        <taxon>Ecdysozoa</taxon>
        <taxon>Arthropoda</taxon>
        <taxon>Hexapoda</taxon>
        <taxon>Insecta</taxon>
        <taxon>Pterygota</taxon>
        <taxon>Neoptera</taxon>
        <taxon>Endopterygota</taxon>
        <taxon>Lepidoptera</taxon>
        <taxon>Glossata</taxon>
        <taxon>Ditrysia</taxon>
        <taxon>Bombycoidea</taxon>
        <taxon>Sphingidae</taxon>
        <taxon>Sphinginae</taxon>
        <taxon>Sphingini</taxon>
        <taxon>Manduca</taxon>
    </lineage>
</organism>
<feature type="domain" description="AB hydrolase-1" evidence="1">
    <location>
        <begin position="2"/>
        <end position="106"/>
    </location>
</feature>
<proteinExistence type="predicted"/>
<reference evidence="2" key="1">
    <citation type="journal article" date="2016" name="Insect Biochem. Mol. Biol.">
        <title>Multifaceted biological insights from a draft genome sequence of the tobacco hornworm moth, Manduca sexta.</title>
        <authorList>
            <person name="Kanost M.R."/>
            <person name="Arrese E.L."/>
            <person name="Cao X."/>
            <person name="Chen Y.R."/>
            <person name="Chellapilla S."/>
            <person name="Goldsmith M.R."/>
            <person name="Grosse-Wilde E."/>
            <person name="Heckel D.G."/>
            <person name="Herndon N."/>
            <person name="Jiang H."/>
            <person name="Papanicolaou A."/>
            <person name="Qu J."/>
            <person name="Soulages J.L."/>
            <person name="Vogel H."/>
            <person name="Walters J."/>
            <person name="Waterhouse R.M."/>
            <person name="Ahn S.J."/>
            <person name="Almeida F.C."/>
            <person name="An C."/>
            <person name="Aqrawi P."/>
            <person name="Bretschneider A."/>
            <person name="Bryant W.B."/>
            <person name="Bucks S."/>
            <person name="Chao H."/>
            <person name="Chevignon G."/>
            <person name="Christen J.M."/>
            <person name="Clarke D.F."/>
            <person name="Dittmer N.T."/>
            <person name="Ferguson L.C.F."/>
            <person name="Garavelou S."/>
            <person name="Gordon K.H.J."/>
            <person name="Gunaratna R.T."/>
            <person name="Han Y."/>
            <person name="Hauser F."/>
            <person name="He Y."/>
            <person name="Heidel-Fischer H."/>
            <person name="Hirsh A."/>
            <person name="Hu Y."/>
            <person name="Jiang H."/>
            <person name="Kalra D."/>
            <person name="Klinner C."/>
            <person name="Konig C."/>
            <person name="Kovar C."/>
            <person name="Kroll A.R."/>
            <person name="Kuwar S.S."/>
            <person name="Lee S.L."/>
            <person name="Lehman R."/>
            <person name="Li K."/>
            <person name="Li Z."/>
            <person name="Liang H."/>
            <person name="Lovelace S."/>
            <person name="Lu Z."/>
            <person name="Mansfield J.H."/>
            <person name="McCulloch K.J."/>
            <person name="Mathew T."/>
            <person name="Morton B."/>
            <person name="Muzny D.M."/>
            <person name="Neunemann D."/>
            <person name="Ongeri F."/>
            <person name="Pauchet Y."/>
            <person name="Pu L.L."/>
            <person name="Pyrousis I."/>
            <person name="Rao X.J."/>
            <person name="Redding A."/>
            <person name="Roesel C."/>
            <person name="Sanchez-Gracia A."/>
            <person name="Schaack S."/>
            <person name="Shukla A."/>
            <person name="Tetreau G."/>
            <person name="Wang Y."/>
            <person name="Xiong G.H."/>
            <person name="Traut W."/>
            <person name="Walsh T.K."/>
            <person name="Worley K.C."/>
            <person name="Wu D."/>
            <person name="Wu W."/>
            <person name="Wu Y.Q."/>
            <person name="Zhang X."/>
            <person name="Zou Z."/>
            <person name="Zucker H."/>
            <person name="Briscoe A.D."/>
            <person name="Burmester T."/>
            <person name="Clem R.J."/>
            <person name="Feyereisen R."/>
            <person name="Grimmelikhuijzen C.J.P."/>
            <person name="Hamodrakas S.J."/>
            <person name="Hansson B.S."/>
            <person name="Huguet E."/>
            <person name="Jermiin L.S."/>
            <person name="Lan Q."/>
            <person name="Lehman H.K."/>
            <person name="Lorenzen M."/>
            <person name="Merzendorfer H."/>
            <person name="Michalopoulos I."/>
            <person name="Morton D.B."/>
            <person name="Muthukrishnan S."/>
            <person name="Oakeshott J.G."/>
            <person name="Palmer W."/>
            <person name="Park Y."/>
            <person name="Passarelli A.L."/>
            <person name="Rozas J."/>
            <person name="Schwartz L.M."/>
            <person name="Smith W."/>
            <person name="Southgate A."/>
            <person name="Vilcinskas A."/>
            <person name="Vogt R."/>
            <person name="Wang P."/>
            <person name="Werren J."/>
            <person name="Yu X.Q."/>
            <person name="Zhou J.J."/>
            <person name="Brown S.J."/>
            <person name="Scherer S.E."/>
            <person name="Richards S."/>
            <person name="Blissard G.W."/>
        </authorList>
    </citation>
    <scope>NUCLEOTIDE SEQUENCE</scope>
</reference>
<evidence type="ECO:0000313" key="2">
    <source>
        <dbReference type="EMBL" id="KAG6445030.1"/>
    </source>
</evidence>
<reference evidence="2" key="2">
    <citation type="submission" date="2020-12" db="EMBL/GenBank/DDBJ databases">
        <authorList>
            <person name="Kanost M."/>
        </authorList>
    </citation>
    <scope>NUCLEOTIDE SEQUENCE</scope>
</reference>
<name>A0A921YU12_MANSE</name>
<evidence type="ECO:0000313" key="3">
    <source>
        <dbReference type="Proteomes" id="UP000791440"/>
    </source>
</evidence>
<dbReference type="GO" id="GO:0017171">
    <property type="term" value="F:serine hydrolase activity"/>
    <property type="evidence" value="ECO:0007669"/>
    <property type="project" value="TreeGrafter"/>
</dbReference>
<accession>A0A921YU12</accession>
<comment type="caution">
    <text evidence="2">The sequence shown here is derived from an EMBL/GenBank/DDBJ whole genome shotgun (WGS) entry which is preliminary data.</text>
</comment>
<evidence type="ECO:0000259" key="1">
    <source>
        <dbReference type="Pfam" id="PF00561"/>
    </source>
</evidence>
<gene>
    <name evidence="2" type="ORF">O3G_MSEX003679</name>
</gene>
<dbReference type="AlphaFoldDB" id="A0A921YU12"/>
<keyword evidence="3" id="KW-1185">Reference proteome</keyword>
<dbReference type="Pfam" id="PF00561">
    <property type="entry name" value="Abhydrolase_1"/>
    <property type="match status" value="1"/>
</dbReference>
<dbReference type="InterPro" id="IPR000073">
    <property type="entry name" value="AB_hydrolase_1"/>
</dbReference>
<sequence length="227" mass="26288">MPGIFGTIWTDFKAQIEGFDRNKFTVITWDPPGYGKSRPPEKEFTLDFLECDADYAYNFMKALKIEKYSVLGWSAGGTTSVIHAAKYPDAMRKLVIWGTSSFILPHELKNYKNMNIMSNWSKSSYQAMTAIYGEENFAKYFSKFVDAAVGIYNKKNGNFCVECLPDIKCPTFILHGKQDQLLDKFHASYFNKYIAESRSYIYPEGKHNIHIKYAEDFNKRVQEFLLE</sequence>
<dbReference type="EMBL" id="JH668315">
    <property type="protein sequence ID" value="KAG6445030.1"/>
    <property type="molecule type" value="Genomic_DNA"/>
</dbReference>
<dbReference type="Proteomes" id="UP000791440">
    <property type="component" value="Unassembled WGS sequence"/>
</dbReference>
<protein>
    <recommendedName>
        <fullName evidence="1">AB hydrolase-1 domain-containing protein</fullName>
    </recommendedName>
</protein>